<name>A0A2W5SWQ7_9BACT</name>
<evidence type="ECO:0000313" key="2">
    <source>
        <dbReference type="EMBL" id="PZR07222.1"/>
    </source>
</evidence>
<reference evidence="2 3" key="1">
    <citation type="submission" date="2017-08" db="EMBL/GenBank/DDBJ databases">
        <title>Infants hospitalized years apart are colonized by the same room-sourced microbial strains.</title>
        <authorList>
            <person name="Brooks B."/>
            <person name="Olm M.R."/>
            <person name="Firek B.A."/>
            <person name="Baker R."/>
            <person name="Thomas B.C."/>
            <person name="Morowitz M.J."/>
            <person name="Banfield J.F."/>
        </authorList>
    </citation>
    <scope>NUCLEOTIDE SEQUENCE [LARGE SCALE GENOMIC DNA]</scope>
    <source>
        <strain evidence="2">S2_003_000_R2_14</strain>
    </source>
</reference>
<gene>
    <name evidence="2" type="ORF">DI536_28625</name>
</gene>
<protein>
    <submittedName>
        <fullName evidence="2">Uncharacterized protein</fullName>
    </submittedName>
</protein>
<accession>A0A2W5SWQ7</accession>
<dbReference type="Proteomes" id="UP000249061">
    <property type="component" value="Unassembled WGS sequence"/>
</dbReference>
<proteinExistence type="predicted"/>
<evidence type="ECO:0000256" key="1">
    <source>
        <dbReference type="SAM" id="MobiDB-lite"/>
    </source>
</evidence>
<sequence>MTHFLAPPYGLPEAGDARLTKHLQDDDWAAATTLLRDVVSAETTNWRWLVLLAYVRFRDASDVMVDELTPAAREALGLLERAMHHGAPLGEVAPFREAVETALDHLTRDEEALRTRWESARESLSPEELEQVAFLLKRDAPAKAGEAFEALYAKRPSPGVKALAALARGADQPTLEALLSEQWSKEDRLVLEEVETALLEQVSGAEFVAHWQLAEAKGRELDFPFPTAWPHQERLFARAWALGDFALARRLGARMKEERSELPKELREKLEAAPSVRE</sequence>
<comment type="caution">
    <text evidence="2">The sequence shown here is derived from an EMBL/GenBank/DDBJ whole genome shotgun (WGS) entry which is preliminary data.</text>
</comment>
<feature type="region of interest" description="Disordered" evidence="1">
    <location>
        <begin position="258"/>
        <end position="278"/>
    </location>
</feature>
<evidence type="ECO:0000313" key="3">
    <source>
        <dbReference type="Proteomes" id="UP000249061"/>
    </source>
</evidence>
<organism evidence="2 3">
    <name type="scientific">Archangium gephyra</name>
    <dbReference type="NCBI Taxonomy" id="48"/>
    <lineage>
        <taxon>Bacteria</taxon>
        <taxon>Pseudomonadati</taxon>
        <taxon>Myxococcota</taxon>
        <taxon>Myxococcia</taxon>
        <taxon>Myxococcales</taxon>
        <taxon>Cystobacterineae</taxon>
        <taxon>Archangiaceae</taxon>
        <taxon>Archangium</taxon>
    </lineage>
</organism>
<dbReference type="EMBL" id="QFQP01000033">
    <property type="protein sequence ID" value="PZR07222.1"/>
    <property type="molecule type" value="Genomic_DNA"/>
</dbReference>
<dbReference type="AlphaFoldDB" id="A0A2W5SWQ7"/>